<dbReference type="InterPro" id="IPR036526">
    <property type="entry name" value="C-N_Hydrolase_sf"/>
</dbReference>
<sequence>VTRPLNVVCLQTRPKPDIRSALEEALSLAEVAADAGGQLLTLPEYCGGLRTQGKNLVPPAMPEEDHLVLNGLQGFAKSRKVWVIVGSVAVSGSAGKICNRSFTIDDMGCIRSRYDKIHLFDIQLSQNEVYRESALISGGKHAVLSNTPLAIIGHSICYDLRFPGLYRELARAGAEILMVPAAFTKKTGEAHWHILNRARAIENGAFVVAPCAVGPIDGGGESYGHSLIVNPWGEVLADGGITPGIVQTTIDLDEVSLIRRKIPSLEHDQPFTLNGNTQRNVA</sequence>
<name>A0A382P222_9ZZZZ</name>
<dbReference type="PROSITE" id="PS50263">
    <property type="entry name" value="CN_HYDROLASE"/>
    <property type="match status" value="1"/>
</dbReference>
<dbReference type="AlphaFoldDB" id="A0A382P222"/>
<organism evidence="3">
    <name type="scientific">marine metagenome</name>
    <dbReference type="NCBI Taxonomy" id="408172"/>
    <lineage>
        <taxon>unclassified sequences</taxon>
        <taxon>metagenomes</taxon>
        <taxon>ecological metagenomes</taxon>
    </lineage>
</organism>
<protein>
    <recommendedName>
        <fullName evidence="2">CN hydrolase domain-containing protein</fullName>
    </recommendedName>
</protein>
<dbReference type="PANTHER" id="PTHR23088">
    <property type="entry name" value="NITRILASE-RELATED"/>
    <property type="match status" value="1"/>
</dbReference>
<dbReference type="InterPro" id="IPR003010">
    <property type="entry name" value="C-N_Hydrolase"/>
</dbReference>
<dbReference type="Pfam" id="PF00795">
    <property type="entry name" value="CN_hydrolase"/>
    <property type="match status" value="1"/>
</dbReference>
<dbReference type="CDD" id="cd07572">
    <property type="entry name" value="nit"/>
    <property type="match status" value="1"/>
</dbReference>
<dbReference type="InterPro" id="IPR001110">
    <property type="entry name" value="UPF0012_CS"/>
</dbReference>
<dbReference type="EMBL" id="UINC01104344">
    <property type="protein sequence ID" value="SVC67413.1"/>
    <property type="molecule type" value="Genomic_DNA"/>
</dbReference>
<keyword evidence="1" id="KW-0378">Hydrolase</keyword>
<gene>
    <name evidence="3" type="ORF">METZ01_LOCUS320267</name>
</gene>
<dbReference type="Gene3D" id="3.60.110.10">
    <property type="entry name" value="Carbon-nitrogen hydrolase"/>
    <property type="match status" value="1"/>
</dbReference>
<accession>A0A382P222</accession>
<reference evidence="3" key="1">
    <citation type="submission" date="2018-05" db="EMBL/GenBank/DDBJ databases">
        <authorList>
            <person name="Lanie J.A."/>
            <person name="Ng W.-L."/>
            <person name="Kazmierczak K.M."/>
            <person name="Andrzejewski T.M."/>
            <person name="Davidsen T.M."/>
            <person name="Wayne K.J."/>
            <person name="Tettelin H."/>
            <person name="Glass J.I."/>
            <person name="Rusch D."/>
            <person name="Podicherti R."/>
            <person name="Tsui H.-C.T."/>
            <person name="Winkler M.E."/>
        </authorList>
    </citation>
    <scope>NUCLEOTIDE SEQUENCE</scope>
</reference>
<evidence type="ECO:0000259" key="2">
    <source>
        <dbReference type="PROSITE" id="PS50263"/>
    </source>
</evidence>
<feature type="domain" description="CN hydrolase" evidence="2">
    <location>
        <begin position="3"/>
        <end position="252"/>
    </location>
</feature>
<dbReference type="SUPFAM" id="SSF56317">
    <property type="entry name" value="Carbon-nitrogen hydrolase"/>
    <property type="match status" value="1"/>
</dbReference>
<dbReference type="InterPro" id="IPR045254">
    <property type="entry name" value="Nit1/2_C-N_Hydrolase"/>
</dbReference>
<evidence type="ECO:0000256" key="1">
    <source>
        <dbReference type="ARBA" id="ARBA00022801"/>
    </source>
</evidence>
<dbReference type="PROSITE" id="PS01227">
    <property type="entry name" value="UPF0012"/>
    <property type="match status" value="1"/>
</dbReference>
<feature type="non-terminal residue" evidence="3">
    <location>
        <position position="1"/>
    </location>
</feature>
<evidence type="ECO:0000313" key="3">
    <source>
        <dbReference type="EMBL" id="SVC67413.1"/>
    </source>
</evidence>
<proteinExistence type="predicted"/>
<dbReference type="PANTHER" id="PTHR23088:SF27">
    <property type="entry name" value="DEAMINATED GLUTATHIONE AMIDASE"/>
    <property type="match status" value="1"/>
</dbReference>
<dbReference type="GO" id="GO:0016811">
    <property type="term" value="F:hydrolase activity, acting on carbon-nitrogen (but not peptide) bonds, in linear amides"/>
    <property type="evidence" value="ECO:0007669"/>
    <property type="project" value="InterPro"/>
</dbReference>